<protein>
    <submittedName>
        <fullName evidence="8">Sulfotransferase family protein</fullName>
    </submittedName>
</protein>
<dbReference type="AlphaFoldDB" id="A0A506PPF0"/>
<dbReference type="EMBL" id="VHIQ01000001">
    <property type="protein sequence ID" value="TPV35753.1"/>
    <property type="molecule type" value="Genomic_DNA"/>
</dbReference>
<evidence type="ECO:0000256" key="7">
    <source>
        <dbReference type="ARBA" id="ARBA00023180"/>
    </source>
</evidence>
<keyword evidence="4" id="KW-1133">Transmembrane helix</keyword>
<reference evidence="8 9" key="1">
    <citation type="submission" date="2019-06" db="EMBL/GenBank/DDBJ databases">
        <title>Flavobacteriaceae Paucihalobacterium erythroidium CWB-1, complete genome.</title>
        <authorList>
            <person name="Wu S."/>
        </authorList>
    </citation>
    <scope>NUCLEOTIDE SEQUENCE [LARGE SCALE GENOMIC DNA]</scope>
    <source>
        <strain evidence="8 9">CWB-1</strain>
    </source>
</reference>
<evidence type="ECO:0000256" key="6">
    <source>
        <dbReference type="ARBA" id="ARBA00023136"/>
    </source>
</evidence>
<dbReference type="GO" id="GO:0016020">
    <property type="term" value="C:membrane"/>
    <property type="evidence" value="ECO:0007669"/>
    <property type="project" value="InterPro"/>
</dbReference>
<dbReference type="PANTHER" id="PTHR12137:SF54">
    <property type="entry name" value="CARBOHYDRATE SULFOTRANSFERASE"/>
    <property type="match status" value="1"/>
</dbReference>
<evidence type="ECO:0000256" key="3">
    <source>
        <dbReference type="ARBA" id="ARBA00022692"/>
    </source>
</evidence>
<keyword evidence="9" id="KW-1185">Reference proteome</keyword>
<evidence type="ECO:0000256" key="2">
    <source>
        <dbReference type="ARBA" id="ARBA00022679"/>
    </source>
</evidence>
<evidence type="ECO:0000256" key="5">
    <source>
        <dbReference type="ARBA" id="ARBA00023034"/>
    </source>
</evidence>
<dbReference type="GO" id="GO:0008146">
    <property type="term" value="F:sulfotransferase activity"/>
    <property type="evidence" value="ECO:0007669"/>
    <property type="project" value="InterPro"/>
</dbReference>
<keyword evidence="5" id="KW-0333">Golgi apparatus</keyword>
<proteinExistence type="predicted"/>
<comment type="caution">
    <text evidence="8">The sequence shown here is derived from an EMBL/GenBank/DDBJ whole genome shotgun (WGS) entry which is preliminary data.</text>
</comment>
<keyword evidence="3" id="KW-0812">Transmembrane</keyword>
<name>A0A506PPF0_9FLAO</name>
<dbReference type="Proteomes" id="UP000317332">
    <property type="component" value="Unassembled WGS sequence"/>
</dbReference>
<evidence type="ECO:0000256" key="1">
    <source>
        <dbReference type="ARBA" id="ARBA00004323"/>
    </source>
</evidence>
<keyword evidence="6" id="KW-0472">Membrane</keyword>
<dbReference type="InterPro" id="IPR018011">
    <property type="entry name" value="Carb_sulfotrans_8-10"/>
</dbReference>
<organism evidence="8 9">
    <name type="scientific">Paucihalobacter ruber</name>
    <dbReference type="NCBI Taxonomy" id="2567861"/>
    <lineage>
        <taxon>Bacteria</taxon>
        <taxon>Pseudomonadati</taxon>
        <taxon>Bacteroidota</taxon>
        <taxon>Flavobacteriia</taxon>
        <taxon>Flavobacteriales</taxon>
        <taxon>Flavobacteriaceae</taxon>
        <taxon>Paucihalobacter</taxon>
    </lineage>
</organism>
<dbReference type="PANTHER" id="PTHR12137">
    <property type="entry name" value="CARBOHYDRATE SULFOTRANSFERASE"/>
    <property type="match status" value="1"/>
</dbReference>
<gene>
    <name evidence="8" type="ORF">FJ651_02225</name>
</gene>
<dbReference type="RefSeq" id="WP_140988762.1">
    <property type="nucleotide sequence ID" value="NZ_VHIQ01000001.1"/>
</dbReference>
<comment type="subcellular location">
    <subcellularLocation>
        <location evidence="1">Golgi apparatus membrane</location>
        <topology evidence="1">Single-pass type II membrane protein</topology>
    </subcellularLocation>
</comment>
<dbReference type="GO" id="GO:0016051">
    <property type="term" value="P:carbohydrate biosynthetic process"/>
    <property type="evidence" value="ECO:0007669"/>
    <property type="project" value="InterPro"/>
</dbReference>
<evidence type="ECO:0000313" key="9">
    <source>
        <dbReference type="Proteomes" id="UP000317332"/>
    </source>
</evidence>
<dbReference type="InterPro" id="IPR027417">
    <property type="entry name" value="P-loop_NTPase"/>
</dbReference>
<keyword evidence="7" id="KW-0325">Glycoprotein</keyword>
<accession>A0A506PPF0</accession>
<dbReference type="SUPFAM" id="SSF52540">
    <property type="entry name" value="P-loop containing nucleoside triphosphate hydrolases"/>
    <property type="match status" value="1"/>
</dbReference>
<dbReference type="InterPro" id="IPR005331">
    <property type="entry name" value="Sulfotransferase"/>
</dbReference>
<keyword evidence="2 8" id="KW-0808">Transferase</keyword>
<evidence type="ECO:0000313" key="8">
    <source>
        <dbReference type="EMBL" id="TPV35753.1"/>
    </source>
</evidence>
<dbReference type="OrthoDB" id="288532at2"/>
<evidence type="ECO:0000256" key="4">
    <source>
        <dbReference type="ARBA" id="ARBA00022989"/>
    </source>
</evidence>
<dbReference type="Pfam" id="PF03567">
    <property type="entry name" value="Sulfotransfer_2"/>
    <property type="match status" value="1"/>
</dbReference>
<sequence length="236" mass="28663">MIDHKNKCILIHIPRTGGTSIEGAFNIEMSYNDYSEKHLKASETKQLIGIEIWEDYFKFSVVRNPYSRLVSCWKRGFYYPKNTEKLYDFVINFKPARHEVQSPFYHDIIDETLDYVCRFERLNEDFSIVCNKLNLNLQLPHIEKSNTEKPYQSFYDKRTKAIVKYLYNKDLKIYNYKFEDLDESTKLSFYEYYYYVFEYFVKKYFSVLKRIFNTILNSKPVRFVVLSFRKILSFLK</sequence>